<dbReference type="Proteomes" id="UP000314987">
    <property type="component" value="Unassembled WGS sequence"/>
</dbReference>
<feature type="compositionally biased region" description="Basic and acidic residues" evidence="2">
    <location>
        <begin position="379"/>
        <end position="393"/>
    </location>
</feature>
<evidence type="ECO:0000313" key="4">
    <source>
        <dbReference type="Ensembl" id="ENSVURP00010011505.1"/>
    </source>
</evidence>
<evidence type="ECO:0000256" key="1">
    <source>
        <dbReference type="ARBA" id="ARBA00005429"/>
    </source>
</evidence>
<dbReference type="PROSITE" id="PS51716">
    <property type="entry name" value="G_IRG"/>
    <property type="match status" value="1"/>
</dbReference>
<dbReference type="InterPro" id="IPR030385">
    <property type="entry name" value="G_IRG_dom"/>
</dbReference>
<dbReference type="GO" id="GO:0005764">
    <property type="term" value="C:lysosome"/>
    <property type="evidence" value="ECO:0007669"/>
    <property type="project" value="Ensembl"/>
</dbReference>
<reference evidence="4" key="3">
    <citation type="submission" date="2025-09" db="UniProtKB">
        <authorList>
            <consortium name="Ensembl"/>
        </authorList>
    </citation>
    <scope>IDENTIFICATION</scope>
</reference>
<dbReference type="PANTHER" id="PTHR19364:SF2">
    <property type="entry name" value="IMMUNITY-RELATED GTPASE FAMILY Q PROTEIN"/>
    <property type="match status" value="1"/>
</dbReference>
<organism evidence="4 5">
    <name type="scientific">Vombatus ursinus</name>
    <name type="common">Common wombat</name>
    <dbReference type="NCBI Taxonomy" id="29139"/>
    <lineage>
        <taxon>Eukaryota</taxon>
        <taxon>Metazoa</taxon>
        <taxon>Chordata</taxon>
        <taxon>Craniata</taxon>
        <taxon>Vertebrata</taxon>
        <taxon>Euteleostomi</taxon>
        <taxon>Mammalia</taxon>
        <taxon>Metatheria</taxon>
        <taxon>Diprotodontia</taxon>
        <taxon>Vombatidae</taxon>
        <taxon>Vombatus</taxon>
    </lineage>
</organism>
<dbReference type="PANTHER" id="PTHR19364">
    <property type="entry name" value="IMMUNITY-RELATED GTPASE FAMILY Q PROTEIN"/>
    <property type="match status" value="1"/>
</dbReference>
<dbReference type="GeneTree" id="ENSGT00510000048991"/>
<dbReference type="STRING" id="29139.ENSVURP00010011505"/>
<evidence type="ECO:0000259" key="3">
    <source>
        <dbReference type="PROSITE" id="PS51716"/>
    </source>
</evidence>
<protein>
    <submittedName>
        <fullName evidence="4">Immunity related GTPase Q</fullName>
    </submittedName>
</protein>
<dbReference type="GO" id="GO:0061753">
    <property type="term" value="P:substrate localization to autophagosome"/>
    <property type="evidence" value="ECO:0007669"/>
    <property type="project" value="Ensembl"/>
</dbReference>
<dbReference type="GO" id="GO:0005776">
    <property type="term" value="C:autophagosome"/>
    <property type="evidence" value="ECO:0007669"/>
    <property type="project" value="Ensembl"/>
</dbReference>
<feature type="domain" description="IRG-type G" evidence="3">
    <location>
        <begin position="224"/>
        <end position="437"/>
    </location>
</feature>
<feature type="compositionally biased region" description="Basic and acidic residues" evidence="2">
    <location>
        <begin position="342"/>
        <end position="368"/>
    </location>
</feature>
<comment type="similarity">
    <text evidence="1">Belongs to the TRAFAC class dynamin-like GTPase superfamily. IRG family.</text>
</comment>
<proteinExistence type="inferred from homology"/>
<evidence type="ECO:0000256" key="2">
    <source>
        <dbReference type="SAM" id="MobiDB-lite"/>
    </source>
</evidence>
<reference evidence="5" key="1">
    <citation type="submission" date="2018-12" db="EMBL/GenBank/DDBJ databases">
        <authorList>
            <person name="Yazar S."/>
        </authorList>
    </citation>
    <scope>NUCLEOTIDE SEQUENCE [LARGE SCALE GENOMIC DNA]</scope>
</reference>
<gene>
    <name evidence="4" type="primary">IRGQ</name>
</gene>
<dbReference type="GeneID" id="114040135"/>
<evidence type="ECO:0000313" key="5">
    <source>
        <dbReference type="Proteomes" id="UP000314987"/>
    </source>
</evidence>
<feature type="compositionally biased region" description="Polar residues" evidence="2">
    <location>
        <begin position="369"/>
        <end position="378"/>
    </location>
</feature>
<dbReference type="Ensembl" id="ENSVURT00010013063.1">
    <property type="protein sequence ID" value="ENSVURP00010011505.1"/>
    <property type="gene ID" value="ENSVURG00010008891.1"/>
</dbReference>
<feature type="compositionally biased region" description="Pro residues" evidence="2">
    <location>
        <begin position="251"/>
        <end position="266"/>
    </location>
</feature>
<accession>A0A4X2KQ61</accession>
<dbReference type="AlphaFoldDB" id="A0A4X2KQ61"/>
<keyword evidence="5" id="KW-1185">Reference proteome</keyword>
<reference evidence="4" key="2">
    <citation type="submission" date="2025-08" db="UniProtKB">
        <authorList>
            <consortium name="Ensembl"/>
        </authorList>
    </citation>
    <scope>IDENTIFICATION</scope>
</reference>
<dbReference type="RefSeq" id="XP_027713934.1">
    <property type="nucleotide sequence ID" value="XM_027858133.1"/>
</dbReference>
<dbReference type="GO" id="GO:0006515">
    <property type="term" value="P:protein quality control for misfolded or incompletely synthesized proteins"/>
    <property type="evidence" value="ECO:0007669"/>
    <property type="project" value="Ensembl"/>
</dbReference>
<dbReference type="CTD" id="126298"/>
<sequence>MPPPRGDVTALFLGPPGSGKSELIAALREAPEAWHEDARVSALYPAGPGLFLGELSCPPAAPEPWAAEADVLVLVWGPRSGNGVEEEDGSLPEGLGAAGRAALARGAPLLAVWSRGPRNRNAGSPEQPEDLEQERVKAAAQLAAAGLGAAPLYVLSRPGPQGTDLTRLREALRDRGAALERLLPPAQEGFEVVGGAELEAVREAFEAGGLEAAMTWLRSGLERLGSARVDLGVAGPEAPIVIGSLLGQDPEPTPSSPGPAPYPAPERPNVVLWALLDDADADADPARSPDPGPAHYDALVLVVPGPPTPVAVARGRALAGPVTPLFFVRTDGEGEDPEPEENEGKSGRGDGEDKEKGRKDRKKCDDGKNSGSGNTSPDGDQKSGGESGEHEIKSGGGDGEEEGWEVLSTEDAGDAPPPVFPLRPGGLPGLAAALQRALTPAQGTALLLALPPASARAARAKADALRDGAWRAALLASVAAAASPAPGLGHACDVALLRGQLAGYRRALGLEAAAVARRELALGLEPGTLVGRERSRLALNGAARGEVEARLRGWAGEGTAGGAALGALSFLWPAGGAAATGGLGYRAAHGVLLAALDELQADAEAVLGPGPDPE</sequence>
<dbReference type="InterPro" id="IPR040070">
    <property type="entry name" value="IRGQ"/>
</dbReference>
<dbReference type="GO" id="GO:0030674">
    <property type="term" value="F:protein-macromolecule adaptor activity"/>
    <property type="evidence" value="ECO:0007669"/>
    <property type="project" value="Ensembl"/>
</dbReference>
<feature type="region of interest" description="Disordered" evidence="2">
    <location>
        <begin position="245"/>
        <end position="266"/>
    </location>
</feature>
<dbReference type="OMA" id="RTHFPGP"/>
<feature type="region of interest" description="Disordered" evidence="2">
    <location>
        <begin position="327"/>
        <end position="403"/>
    </location>
</feature>
<dbReference type="GO" id="GO:0010508">
    <property type="term" value="P:positive regulation of autophagy"/>
    <property type="evidence" value="ECO:0007669"/>
    <property type="project" value="Ensembl"/>
</dbReference>
<name>A0A4X2KQ61_VOMUR</name>
<dbReference type="GO" id="GO:0005525">
    <property type="term" value="F:GTP binding"/>
    <property type="evidence" value="ECO:0007669"/>
    <property type="project" value="InterPro"/>
</dbReference>